<name>A0AAW1XAX5_RUBAR</name>
<evidence type="ECO:0000256" key="3">
    <source>
        <dbReference type="ARBA" id="ARBA00023242"/>
    </source>
</evidence>
<feature type="compositionally biased region" description="Basic and acidic residues" evidence="4">
    <location>
        <begin position="780"/>
        <end position="816"/>
    </location>
</feature>
<feature type="region of interest" description="Disordered" evidence="4">
    <location>
        <begin position="887"/>
        <end position="955"/>
    </location>
</feature>
<protein>
    <recommendedName>
        <fullName evidence="7">SART-1</fullName>
    </recommendedName>
</protein>
<feature type="region of interest" description="Disordered" evidence="4">
    <location>
        <begin position="1"/>
        <end position="269"/>
    </location>
</feature>
<organism evidence="5 6">
    <name type="scientific">Rubus argutus</name>
    <name type="common">Southern blackberry</name>
    <dbReference type="NCBI Taxonomy" id="59490"/>
    <lineage>
        <taxon>Eukaryota</taxon>
        <taxon>Viridiplantae</taxon>
        <taxon>Streptophyta</taxon>
        <taxon>Embryophyta</taxon>
        <taxon>Tracheophyta</taxon>
        <taxon>Spermatophyta</taxon>
        <taxon>Magnoliopsida</taxon>
        <taxon>eudicotyledons</taxon>
        <taxon>Gunneridae</taxon>
        <taxon>Pentapetalae</taxon>
        <taxon>rosids</taxon>
        <taxon>fabids</taxon>
        <taxon>Rosales</taxon>
        <taxon>Rosaceae</taxon>
        <taxon>Rosoideae</taxon>
        <taxon>Rosoideae incertae sedis</taxon>
        <taxon>Rubus</taxon>
    </lineage>
</organism>
<dbReference type="AlphaFoldDB" id="A0AAW1XAX5"/>
<feature type="compositionally biased region" description="Acidic residues" evidence="4">
    <location>
        <begin position="699"/>
        <end position="717"/>
    </location>
</feature>
<feature type="compositionally biased region" description="Basic and acidic residues" evidence="4">
    <location>
        <begin position="48"/>
        <end position="219"/>
    </location>
</feature>
<feature type="region of interest" description="Disordered" evidence="4">
    <location>
        <begin position="748"/>
        <end position="846"/>
    </location>
</feature>
<feature type="compositionally biased region" description="Basic and acidic residues" evidence="4">
    <location>
        <begin position="917"/>
        <end position="944"/>
    </location>
</feature>
<dbReference type="GO" id="GO:0046540">
    <property type="term" value="C:U4/U6 x U5 tri-snRNP complex"/>
    <property type="evidence" value="ECO:0007669"/>
    <property type="project" value="TreeGrafter"/>
</dbReference>
<evidence type="ECO:0008006" key="7">
    <source>
        <dbReference type="Google" id="ProtNLM"/>
    </source>
</evidence>
<dbReference type="InterPro" id="IPR005011">
    <property type="entry name" value="SNU66/SART1"/>
</dbReference>
<feature type="region of interest" description="Disordered" evidence="4">
    <location>
        <begin position="662"/>
        <end position="717"/>
    </location>
</feature>
<evidence type="ECO:0000256" key="1">
    <source>
        <dbReference type="ARBA" id="ARBA00004123"/>
    </source>
</evidence>
<comment type="subcellular location">
    <subcellularLocation>
        <location evidence="1">Nucleus</location>
    </subcellularLocation>
</comment>
<reference evidence="5 6" key="1">
    <citation type="journal article" date="2023" name="G3 (Bethesda)">
        <title>A chromosome-length genome assembly and annotation of blackberry (Rubus argutus, cv. 'Hillquist').</title>
        <authorList>
            <person name="Bruna T."/>
            <person name="Aryal R."/>
            <person name="Dudchenko O."/>
            <person name="Sargent D.J."/>
            <person name="Mead D."/>
            <person name="Buti M."/>
            <person name="Cavallini A."/>
            <person name="Hytonen T."/>
            <person name="Andres J."/>
            <person name="Pham M."/>
            <person name="Weisz D."/>
            <person name="Mascagni F."/>
            <person name="Usai G."/>
            <person name="Natali L."/>
            <person name="Bassil N."/>
            <person name="Fernandez G.E."/>
            <person name="Lomsadze A."/>
            <person name="Armour M."/>
            <person name="Olukolu B."/>
            <person name="Poorten T."/>
            <person name="Britton C."/>
            <person name="Davik J."/>
            <person name="Ashrafi H."/>
            <person name="Aiden E.L."/>
            <person name="Borodovsky M."/>
            <person name="Worthington M."/>
        </authorList>
    </citation>
    <scope>NUCLEOTIDE SEQUENCE [LARGE SCALE GENOMIC DNA]</scope>
    <source>
        <strain evidence="5">PI 553951</strain>
    </source>
</reference>
<feature type="region of interest" description="Disordered" evidence="4">
    <location>
        <begin position="325"/>
        <end position="347"/>
    </location>
</feature>
<comment type="caution">
    <text evidence="5">The sequence shown here is derived from an EMBL/GenBank/DDBJ whole genome shotgun (WGS) entry which is preliminary data.</text>
</comment>
<proteinExistence type="inferred from homology"/>
<feature type="compositionally biased region" description="Acidic residues" evidence="4">
    <location>
        <begin position="327"/>
        <end position="342"/>
    </location>
</feature>
<evidence type="ECO:0000256" key="4">
    <source>
        <dbReference type="SAM" id="MobiDB-lite"/>
    </source>
</evidence>
<keyword evidence="6" id="KW-1185">Reference proteome</keyword>
<evidence type="ECO:0000313" key="6">
    <source>
        <dbReference type="Proteomes" id="UP001457282"/>
    </source>
</evidence>
<comment type="similarity">
    <text evidence="2">Belongs to the SNU66/SART1 family.</text>
</comment>
<feature type="compositionally biased region" description="Basic residues" evidence="4">
    <location>
        <begin position="828"/>
        <end position="839"/>
    </location>
</feature>
<feature type="compositionally biased region" description="Basic and acidic residues" evidence="4">
    <location>
        <begin position="1"/>
        <end position="27"/>
    </location>
</feature>
<dbReference type="GO" id="GO:0000481">
    <property type="term" value="P:maturation of 5S rRNA"/>
    <property type="evidence" value="ECO:0007669"/>
    <property type="project" value="TreeGrafter"/>
</dbReference>
<dbReference type="GO" id="GO:0045292">
    <property type="term" value="P:mRNA cis splicing, via spliceosome"/>
    <property type="evidence" value="ECO:0007669"/>
    <property type="project" value="TreeGrafter"/>
</dbReference>
<dbReference type="PANTHER" id="PTHR14152">
    <property type="entry name" value="SQUAMOUS CELL CARCINOMA ANTIGEN RECOGNISED BY CYTOTOXIC T LYMPHOCYTES"/>
    <property type="match status" value="1"/>
</dbReference>
<dbReference type="Pfam" id="PF03343">
    <property type="entry name" value="SART-1"/>
    <property type="match status" value="1"/>
</dbReference>
<feature type="compositionally biased region" description="Acidic residues" evidence="4">
    <location>
        <begin position="670"/>
        <end position="679"/>
    </location>
</feature>
<evidence type="ECO:0000256" key="2">
    <source>
        <dbReference type="ARBA" id="ARBA00006076"/>
    </source>
</evidence>
<dbReference type="Proteomes" id="UP001457282">
    <property type="component" value="Unassembled WGS sequence"/>
</dbReference>
<feature type="compositionally biased region" description="Basic residues" evidence="4">
    <location>
        <begin position="38"/>
        <end position="47"/>
    </location>
</feature>
<dbReference type="PANTHER" id="PTHR14152:SF5">
    <property type="entry name" value="U4_U6.U5 TRI-SNRNP-ASSOCIATED PROTEIN 1"/>
    <property type="match status" value="1"/>
</dbReference>
<evidence type="ECO:0000313" key="5">
    <source>
        <dbReference type="EMBL" id="KAK9933314.1"/>
    </source>
</evidence>
<sequence>MDVERYEQREERYDRDDSPIREHRDDGISDDLEENGSRHRSKDRKKSSRGEEKDSRSKDRDRSRRSSDDVVKEREKESKDSEKDHVSKERRKEDRDERYKDRSRDNKVRERDYDRDKEHERGKDRKDRGKDREVEKDSDKGRDKERGKEKIRDRERERDRAKEKEREKEREKYKDREKGKEGFKDTDREKGKDKYKEKERETDQDKEKSRDRLSRRGLDAYESSKIGERDDSAKLNDDDNRDKDIMKQGRISHSADHEQIAEGLSGGAHLSASELEERILKTKEERLKKKTEDIPEVLAWVNRSRKLEEKRNAEKEKALQLSKIFEEQDNVGEEESEGEEAPQDMTHNLAGVKVLHGIDKVMEGGAVVLTLKDQNILADGDINEDVDMLENVELGEQKQRDDAYKAAKKKSGIYADKFNDDPTLEKKILPQYDDPAADEGLTLDARGHFTGEAEKKLEELRRRLQGGSTKNRYEDLNMSGRITSDFYTNEEMLQLKKPKKKKTFRKKEKLDIDALEAEAVSAGLGAADLGSRNDAKRLATREEQERLEVEKRNNAYQLAKAKADEASKALRQDTLKAEEDETPYFADDYDDIDKALEKARKIALKKKEEEIASGPKAIALIATAAASSTTADDQFSSTGQSQENKVVFTEMEEFVLGLQLEEESHKPESEDVFMQEDEEPKASPEVEMGEPSGWTEVKEIDENEAPSATDDNEEIVPDETIHEVAVGKGLSGALKLLKERGNLKEGIEWGGRNMDKKKSKLLGIVDDDEEPKETHKVRRRKDEQKDTRPSGHQKEMRPPKVYEEKDIHIERTDEFGRTLTPKEAFRVLSHKFHGKGPGKMKQEKRMKQYQEELKLKQMKSSDTPSLSVERMRETQARLQTPYLVLSGHVKPGQTSDPRSGFATVEKDLPGGLTPMLGDRKVEHFLGIKRKAEPESSGTKRKDDTESSGTPKKPKT</sequence>
<dbReference type="EMBL" id="JBEDUW010000004">
    <property type="protein sequence ID" value="KAK9933314.1"/>
    <property type="molecule type" value="Genomic_DNA"/>
</dbReference>
<gene>
    <name evidence="5" type="ORF">M0R45_020515</name>
</gene>
<accession>A0AAW1XAX5</accession>
<keyword evidence="3" id="KW-0539">Nucleus</keyword>
<feature type="compositionally biased region" description="Basic and acidic residues" evidence="4">
    <location>
        <begin position="225"/>
        <end position="260"/>
    </location>
</feature>